<evidence type="ECO:0000313" key="2">
    <source>
        <dbReference type="EMBL" id="EFN71192.1"/>
    </source>
</evidence>
<proteinExistence type="predicted"/>
<dbReference type="Proteomes" id="UP000000311">
    <property type="component" value="Unassembled WGS sequence"/>
</dbReference>
<organism evidence="3">
    <name type="scientific">Camponotus floridanus</name>
    <name type="common">Florida carpenter ant</name>
    <dbReference type="NCBI Taxonomy" id="104421"/>
    <lineage>
        <taxon>Eukaryota</taxon>
        <taxon>Metazoa</taxon>
        <taxon>Ecdysozoa</taxon>
        <taxon>Arthropoda</taxon>
        <taxon>Hexapoda</taxon>
        <taxon>Insecta</taxon>
        <taxon>Pterygota</taxon>
        <taxon>Neoptera</taxon>
        <taxon>Endopterygota</taxon>
        <taxon>Hymenoptera</taxon>
        <taxon>Apocrita</taxon>
        <taxon>Aculeata</taxon>
        <taxon>Formicoidea</taxon>
        <taxon>Formicidae</taxon>
        <taxon>Formicinae</taxon>
        <taxon>Camponotus</taxon>
    </lineage>
</organism>
<keyword evidence="3" id="KW-1185">Reference proteome</keyword>
<reference evidence="2 3" key="1">
    <citation type="journal article" date="2010" name="Science">
        <title>Genomic comparison of the ants Camponotus floridanus and Harpegnathos saltator.</title>
        <authorList>
            <person name="Bonasio R."/>
            <person name="Zhang G."/>
            <person name="Ye C."/>
            <person name="Mutti N.S."/>
            <person name="Fang X."/>
            <person name="Qin N."/>
            <person name="Donahue G."/>
            <person name="Yang P."/>
            <person name="Li Q."/>
            <person name="Li C."/>
            <person name="Zhang P."/>
            <person name="Huang Z."/>
            <person name="Berger S.L."/>
            <person name="Reinberg D."/>
            <person name="Wang J."/>
            <person name="Liebig J."/>
        </authorList>
    </citation>
    <scope>NUCLEOTIDE SEQUENCE [LARGE SCALE GENOMIC DNA]</scope>
    <source>
        <strain evidence="3">C129</strain>
    </source>
</reference>
<protein>
    <submittedName>
        <fullName evidence="2">Uncharacterized protein</fullName>
    </submittedName>
</protein>
<gene>
    <name evidence="2" type="ORF">EAG_12789</name>
</gene>
<feature type="compositionally biased region" description="Acidic residues" evidence="1">
    <location>
        <begin position="128"/>
        <end position="140"/>
    </location>
</feature>
<sequence length="190" mass="20046">MVRHGVAWRGGVTLSGGRSPCACAWTEANSLADGRTQVKLTLTSSSPVATVLTESMLCDSGASMMQASLPDGPGLPGAAVRAGGGDESTVSRLGRFKAGGVMVVPAKTTGASRTLLREHARALTRHDEDDDDGDDDDDDEVARGVRLATHRVARTQQRSGKPVTLDRSSDRRCDTTGTQVADRLTERERA</sequence>
<name>E2A5V0_CAMFO</name>
<feature type="region of interest" description="Disordered" evidence="1">
    <location>
        <begin position="122"/>
        <end position="190"/>
    </location>
</feature>
<dbReference type="InParanoid" id="E2A5V0"/>
<dbReference type="EMBL" id="GL437061">
    <property type="protein sequence ID" value="EFN71192.1"/>
    <property type="molecule type" value="Genomic_DNA"/>
</dbReference>
<evidence type="ECO:0000256" key="1">
    <source>
        <dbReference type="SAM" id="MobiDB-lite"/>
    </source>
</evidence>
<accession>E2A5V0</accession>
<evidence type="ECO:0000313" key="3">
    <source>
        <dbReference type="Proteomes" id="UP000000311"/>
    </source>
</evidence>
<dbReference type="AlphaFoldDB" id="E2A5V0"/>